<dbReference type="InterPro" id="IPR009061">
    <property type="entry name" value="DNA-bd_dom_put_sf"/>
</dbReference>
<reference evidence="2 3" key="1">
    <citation type="submission" date="2019-01" db="EMBL/GenBank/DDBJ databases">
        <title>Ktedonosporobacter rubrisoli SCAWS-G2.</title>
        <authorList>
            <person name="Huang Y."/>
            <person name="Yan B."/>
        </authorList>
    </citation>
    <scope>NUCLEOTIDE SEQUENCE [LARGE SCALE GENOMIC DNA]</scope>
    <source>
        <strain evidence="2 3">SCAWS-G2</strain>
    </source>
</reference>
<dbReference type="InterPro" id="IPR041657">
    <property type="entry name" value="HTH_17"/>
</dbReference>
<protein>
    <submittedName>
        <fullName evidence="2">Helix-turn-helix domain-containing protein</fullName>
    </submittedName>
</protein>
<feature type="domain" description="Helix-turn-helix" evidence="1">
    <location>
        <begin position="8"/>
        <end position="55"/>
    </location>
</feature>
<dbReference type="Gene3D" id="1.10.1660.10">
    <property type="match status" value="1"/>
</dbReference>
<name>A0A4V0Z0G1_KTERU</name>
<evidence type="ECO:0000313" key="2">
    <source>
        <dbReference type="EMBL" id="QBD83101.1"/>
    </source>
</evidence>
<keyword evidence="3" id="KW-1185">Reference proteome</keyword>
<gene>
    <name evidence="2" type="ORF">EPA93_46930</name>
</gene>
<dbReference type="SUPFAM" id="SSF46955">
    <property type="entry name" value="Putative DNA-binding domain"/>
    <property type="match status" value="1"/>
</dbReference>
<proteinExistence type="predicted"/>
<dbReference type="AlphaFoldDB" id="A0A4V0Z0G1"/>
<organism evidence="2 3">
    <name type="scientific">Ktedonosporobacter rubrisoli</name>
    <dbReference type="NCBI Taxonomy" id="2509675"/>
    <lineage>
        <taxon>Bacteria</taxon>
        <taxon>Bacillati</taxon>
        <taxon>Chloroflexota</taxon>
        <taxon>Ktedonobacteria</taxon>
        <taxon>Ktedonobacterales</taxon>
        <taxon>Ktedonosporobacteraceae</taxon>
        <taxon>Ktedonosporobacter</taxon>
    </lineage>
</organism>
<accession>A0A4V0Z0G1</accession>
<evidence type="ECO:0000313" key="3">
    <source>
        <dbReference type="Proteomes" id="UP000290365"/>
    </source>
</evidence>
<dbReference type="Pfam" id="PF12728">
    <property type="entry name" value="HTH_17"/>
    <property type="match status" value="1"/>
</dbReference>
<evidence type="ECO:0000259" key="1">
    <source>
        <dbReference type="Pfam" id="PF12728"/>
    </source>
</evidence>
<sequence length="69" mass="8258">MVSDEDFITIEQARAHLGISRRTLERYTAKGRIRRYRRGIRVYYRRDEVEQLAQKLAEYVPDDGESEQP</sequence>
<dbReference type="Proteomes" id="UP000290365">
    <property type="component" value="Chromosome"/>
</dbReference>
<dbReference type="KEGG" id="kbs:EPA93_46930"/>
<dbReference type="EMBL" id="CP035758">
    <property type="protein sequence ID" value="QBD83101.1"/>
    <property type="molecule type" value="Genomic_DNA"/>
</dbReference>
<dbReference type="RefSeq" id="WP_129894168.1">
    <property type="nucleotide sequence ID" value="NZ_CP035758.1"/>
</dbReference>